<sequence length="166" mass="18628">MRLSTSKLFTLPLFLLTIVGLMAFSGCGSSESTGTKVDNIRPFIRITGGPPEGQRDSYTARIWWTGWDDDGIVEHYEYALDPPEAFSVDEINLPDEFVKMGTLNLTTIRGPEDKTDTLRYERVDDPSLFFEYVQTRDFSRSFAFETPIADSTSQGSSRVPSGRYSG</sequence>
<protein>
    <submittedName>
        <fullName evidence="1">Uncharacterized protein</fullName>
    </submittedName>
</protein>
<comment type="caution">
    <text evidence="1">The sequence shown here is derived from an EMBL/GenBank/DDBJ whole genome shotgun (WGS) entry which is preliminary data.</text>
</comment>
<dbReference type="AlphaFoldDB" id="A0A7Y2H367"/>
<accession>A0A7Y2H367</accession>
<gene>
    <name evidence="1" type="ORF">HKN21_13655</name>
</gene>
<evidence type="ECO:0000313" key="2">
    <source>
        <dbReference type="Proteomes" id="UP000547674"/>
    </source>
</evidence>
<dbReference type="Proteomes" id="UP000547674">
    <property type="component" value="Unassembled WGS sequence"/>
</dbReference>
<dbReference type="PROSITE" id="PS51257">
    <property type="entry name" value="PROKAR_LIPOPROTEIN"/>
    <property type="match status" value="1"/>
</dbReference>
<feature type="non-terminal residue" evidence="1">
    <location>
        <position position="166"/>
    </location>
</feature>
<name>A0A7Y2H367_UNCEI</name>
<evidence type="ECO:0000313" key="1">
    <source>
        <dbReference type="EMBL" id="NNF07804.1"/>
    </source>
</evidence>
<proteinExistence type="predicted"/>
<reference evidence="1 2" key="1">
    <citation type="submission" date="2020-03" db="EMBL/GenBank/DDBJ databases">
        <title>Metabolic flexibility allows generalist bacteria to become dominant in a frequently disturbed ecosystem.</title>
        <authorList>
            <person name="Chen Y.-J."/>
            <person name="Leung P.M."/>
            <person name="Bay S.K."/>
            <person name="Hugenholtz P."/>
            <person name="Kessler A.J."/>
            <person name="Shelley G."/>
            <person name="Waite D.W."/>
            <person name="Cook P.L."/>
            <person name="Greening C."/>
        </authorList>
    </citation>
    <scope>NUCLEOTIDE SEQUENCE [LARGE SCALE GENOMIC DNA]</scope>
    <source>
        <strain evidence="1">SS_bin_28</strain>
    </source>
</reference>
<dbReference type="EMBL" id="JABDJR010000550">
    <property type="protein sequence ID" value="NNF07804.1"/>
    <property type="molecule type" value="Genomic_DNA"/>
</dbReference>
<organism evidence="1 2">
    <name type="scientific">Eiseniibacteriota bacterium</name>
    <dbReference type="NCBI Taxonomy" id="2212470"/>
    <lineage>
        <taxon>Bacteria</taxon>
        <taxon>Candidatus Eiseniibacteriota</taxon>
    </lineage>
</organism>